<keyword evidence="3" id="KW-1185">Reference proteome</keyword>
<dbReference type="InterPro" id="IPR002818">
    <property type="entry name" value="DJ-1/PfpI"/>
</dbReference>
<evidence type="ECO:0000313" key="3">
    <source>
        <dbReference type="Proteomes" id="UP000199512"/>
    </source>
</evidence>
<dbReference type="Gene3D" id="3.40.50.880">
    <property type="match status" value="1"/>
</dbReference>
<dbReference type="RefSeq" id="WP_091974919.1">
    <property type="nucleotide sequence ID" value="NZ_FODF01000004.1"/>
</dbReference>
<dbReference type="SUPFAM" id="SSF52317">
    <property type="entry name" value="Class I glutamine amidotransferase-like"/>
    <property type="match status" value="1"/>
</dbReference>
<dbReference type="OrthoDB" id="9800516at2"/>
<dbReference type="NCBIfam" id="TIGR01383">
    <property type="entry name" value="not_thiJ"/>
    <property type="match status" value="1"/>
</dbReference>
<dbReference type="InterPro" id="IPR029062">
    <property type="entry name" value="Class_I_gatase-like"/>
</dbReference>
<dbReference type="Proteomes" id="UP000199512">
    <property type="component" value="Unassembled WGS sequence"/>
</dbReference>
<dbReference type="CDD" id="cd03135">
    <property type="entry name" value="GATase1_DJ-1"/>
    <property type="match status" value="1"/>
</dbReference>
<accession>A0A1H8GX41</accession>
<dbReference type="EMBL" id="FODF01000004">
    <property type="protein sequence ID" value="SEN48294.1"/>
    <property type="molecule type" value="Genomic_DNA"/>
</dbReference>
<sequence>MRKLMILLGNGYEEIEALTVVDFCRRAGVEIDMVSITGDINTIGDHKIVIKADKKLEDIALTDYMGLVTPGGMPGTKMLKENSKVIDIIKEFYNDKKLIASICASPMVLEEAKIAEKIEGTIYPGLESEMNFKKFLEEPVVKYENVITSRGPATAPLFAYEIIKYVAGEKAAEEVKSATLAELVFK</sequence>
<name>A0A1H8GX41_9FIRM</name>
<dbReference type="InterPro" id="IPR006287">
    <property type="entry name" value="DJ-1"/>
</dbReference>
<evidence type="ECO:0000313" key="2">
    <source>
        <dbReference type="EMBL" id="SEN48294.1"/>
    </source>
</evidence>
<dbReference type="Pfam" id="PF01965">
    <property type="entry name" value="DJ-1_PfpI"/>
    <property type="match status" value="1"/>
</dbReference>
<dbReference type="STRING" id="215200.SAMN05216454_104132"/>
<proteinExistence type="predicted"/>
<dbReference type="InterPro" id="IPR050325">
    <property type="entry name" value="Prot/Nucl_acid_deglycase"/>
</dbReference>
<feature type="domain" description="DJ-1/PfpI" evidence="1">
    <location>
        <begin position="3"/>
        <end position="164"/>
    </location>
</feature>
<dbReference type="PANTHER" id="PTHR48094">
    <property type="entry name" value="PROTEIN/NUCLEIC ACID DEGLYCASE DJ-1-RELATED"/>
    <property type="match status" value="1"/>
</dbReference>
<dbReference type="GO" id="GO:0005737">
    <property type="term" value="C:cytoplasm"/>
    <property type="evidence" value="ECO:0007669"/>
    <property type="project" value="TreeGrafter"/>
</dbReference>
<organism evidence="2 3">
    <name type="scientific">Peptostreptococcus russellii</name>
    <dbReference type="NCBI Taxonomy" id="215200"/>
    <lineage>
        <taxon>Bacteria</taxon>
        <taxon>Bacillati</taxon>
        <taxon>Bacillota</taxon>
        <taxon>Clostridia</taxon>
        <taxon>Peptostreptococcales</taxon>
        <taxon>Peptostreptococcaceae</taxon>
        <taxon>Peptostreptococcus</taxon>
    </lineage>
</organism>
<reference evidence="2 3" key="1">
    <citation type="submission" date="2016-10" db="EMBL/GenBank/DDBJ databases">
        <authorList>
            <person name="de Groot N.N."/>
        </authorList>
    </citation>
    <scope>NUCLEOTIDE SEQUENCE [LARGE SCALE GENOMIC DNA]</scope>
    <source>
        <strain evidence="2 3">Calf135</strain>
    </source>
</reference>
<dbReference type="AlphaFoldDB" id="A0A1H8GX41"/>
<gene>
    <name evidence="2" type="ORF">SAMN05216454_104132</name>
</gene>
<evidence type="ECO:0000259" key="1">
    <source>
        <dbReference type="Pfam" id="PF01965"/>
    </source>
</evidence>
<dbReference type="PANTHER" id="PTHR48094:SF12">
    <property type="entry name" value="PARKINSON DISEASE PROTEIN 7 HOMOLOG"/>
    <property type="match status" value="1"/>
</dbReference>
<protein>
    <submittedName>
        <fullName evidence="2">4-methyl-5(B-hydroxyethyl)-thiazole monophosphate biosynthesis</fullName>
    </submittedName>
</protein>